<comment type="subcellular location">
    <subcellularLocation>
        <location evidence="1">Membrane</location>
        <topology evidence="1">Multi-pass membrane protein</topology>
    </subcellularLocation>
</comment>
<keyword evidence="6 18" id="KW-0732">Signal</keyword>
<dbReference type="GO" id="GO:0015276">
    <property type="term" value="F:ligand-gated monoatomic ion channel activity"/>
    <property type="evidence" value="ECO:0007669"/>
    <property type="project" value="InterPro"/>
</dbReference>
<dbReference type="CDD" id="cd13686">
    <property type="entry name" value="GluR_Plant"/>
    <property type="match status" value="1"/>
</dbReference>
<dbReference type="InterPro" id="IPR028082">
    <property type="entry name" value="Peripla_BP_I"/>
</dbReference>
<evidence type="ECO:0000259" key="19">
    <source>
        <dbReference type="SMART" id="SM00079"/>
    </source>
</evidence>
<evidence type="ECO:0000256" key="13">
    <source>
        <dbReference type="ARBA" id="ARBA00023303"/>
    </source>
</evidence>
<dbReference type="InterPro" id="IPR017103">
    <property type="entry name" value="Iontropic_Glu_rcpt_pln"/>
</dbReference>
<evidence type="ECO:0000256" key="8">
    <source>
        <dbReference type="ARBA" id="ARBA00023065"/>
    </source>
</evidence>
<evidence type="ECO:0000256" key="7">
    <source>
        <dbReference type="ARBA" id="ARBA00022989"/>
    </source>
</evidence>
<dbReference type="FunFam" id="3.40.50.2300:FF:000169">
    <property type="entry name" value="Glutamate receptor"/>
    <property type="match status" value="1"/>
</dbReference>
<comment type="similarity">
    <text evidence="2 15">Belongs to the glutamate-gated ion channel (TC 1.A.10.1) family.</text>
</comment>
<proteinExistence type="inferred from homology"/>
<dbReference type="InterPro" id="IPR015683">
    <property type="entry name" value="Ionotropic_Glu_rcpt"/>
</dbReference>
<sequence>MRNNLTQLPLFLLCCLSLWIFFIEMAMSQNTTIPVKVGVVLDMDTWLGKMGLSCITMALSDFYASHGHYKTRLVLEIRDSKRDVMGAAAAALDLLQNEEVQAIIGPASSMQANFVIGLGDKAHVPIISFSATSPSLSSLRSRYFVRATLNDSAQVPAIRAIVQAFGWRQVVLIYFDNEYGNGVIPYLTDALQEIHTRISYRSVIHPLATDDQILEELHKLMTMPTRVFIVHMFTPIGPRLFARANEIGMMEEGYVWILTDGLTDILSTLDPSVIDSMQGVLGVKPHVPRSKELESFKIRWKREIQQEYPTNESFELNIFGLWAYDAASGLAMAVEKLGATNFSFQKSHISRNSTDLDTTTTLISFSGSQCDRQGERGVGFWTPENGTVRKLDSTSKPNLGTIVWPGESPSVPKGWVLPTNEKKLRIGVPVGQGYSEFVKVTRDPSSNTTEVTGFSIAVFDAAMAALPYVVPYEYIPFEGPDGNQAGDYNDLIYQVYLQKYDAVVGDTTILANRSLYVDFTLPYTDSGLSMVVPTIDKRKKNAWVFLKPLTWDLWVTSFCFFVFTGFVIWVLEHRVNKDFRGPRSHQVGTIFWFSFSTLVFTQKERIVSNLARIVMIIWFFVVLILTQSYTASLASMLTVQQLNPTITDINELIKKGEPVGCQNDSFVCEFLFESMKFDESKLVKYESPEELDELFSNKSSKGGIAAAFDEIPYMKIFLAKYCSKYTAVGPTYKFDGFGFVFPKGSPLVTDVSREVLNVTEGAKMLQFEKAWFGQTPSCPELTSSVSSNSIGLNSFWGLFLIAGVASFVALITCITMFLYENRDTLINLNPPSSIWGKIKAMATRFEDKDLRSHTFRNSDQLPDKQHQGHGCSYSLASYTNCLQVHQAF</sequence>
<keyword evidence="8 15" id="KW-0406">Ion transport</keyword>
<dbReference type="Gene3D" id="3.40.50.2300">
    <property type="match status" value="2"/>
</dbReference>
<organism evidence="20 21">
    <name type="scientific">Vitis vinifera</name>
    <name type="common">Grape</name>
    <dbReference type="NCBI Taxonomy" id="29760"/>
    <lineage>
        <taxon>Eukaryota</taxon>
        <taxon>Viridiplantae</taxon>
        <taxon>Streptophyta</taxon>
        <taxon>Embryophyta</taxon>
        <taxon>Tracheophyta</taxon>
        <taxon>Spermatophyta</taxon>
        <taxon>Magnoliopsida</taxon>
        <taxon>eudicotyledons</taxon>
        <taxon>Gunneridae</taxon>
        <taxon>Pentapetalae</taxon>
        <taxon>rosids</taxon>
        <taxon>Vitales</taxon>
        <taxon>Vitaceae</taxon>
        <taxon>Viteae</taxon>
        <taxon>Vitis</taxon>
    </lineage>
</organism>
<keyword evidence="11" id="KW-0325">Glycoprotein</keyword>
<dbReference type="PANTHER" id="PTHR34836:SF1">
    <property type="entry name" value="OS09G0428600 PROTEIN"/>
    <property type="match status" value="1"/>
</dbReference>
<dbReference type="Gene3D" id="3.40.190.10">
    <property type="entry name" value="Periplasmic binding protein-like II"/>
    <property type="match status" value="2"/>
</dbReference>
<dbReference type="FunFam" id="3.40.190.10:FF:000195">
    <property type="entry name" value="Glutamate receptor 2.7"/>
    <property type="match status" value="1"/>
</dbReference>
<keyword evidence="4 15" id="KW-0813">Transport</keyword>
<reference evidence="20 21" key="1">
    <citation type="journal article" date="2018" name="PLoS Genet.">
        <title>Population sequencing reveals clonal diversity and ancestral inbreeding in the grapevine cultivar Chardonnay.</title>
        <authorList>
            <person name="Roach M.J."/>
            <person name="Johnson D.L."/>
            <person name="Bohlmann J."/>
            <person name="van Vuuren H.J."/>
            <person name="Jones S.J."/>
            <person name="Pretorius I.S."/>
            <person name="Schmidt S.A."/>
            <person name="Borneman A.R."/>
        </authorList>
    </citation>
    <scope>NUCLEOTIDE SEQUENCE [LARGE SCALE GENOMIC DNA]</scope>
    <source>
        <strain evidence="21">cv. Chardonnay</strain>
        <tissue evidence="20">Leaf</tissue>
    </source>
</reference>
<evidence type="ECO:0000256" key="15">
    <source>
        <dbReference type="PIRNR" id="PIRNR037090"/>
    </source>
</evidence>
<comment type="function">
    <text evidence="14">Glutamate-gated receptor that probably acts as a non-selective cation channel. May be involved in light-signal transduction and calcium homeostasis via the regulation of calcium influx into cells.</text>
</comment>
<name>A0A438HIC5_VITVI</name>
<dbReference type="Proteomes" id="UP000288805">
    <property type="component" value="Unassembled WGS sequence"/>
</dbReference>
<protein>
    <recommendedName>
        <fullName evidence="15">Glutamate receptor</fullName>
    </recommendedName>
</protein>
<comment type="caution">
    <text evidence="20">The sequence shown here is derived from an EMBL/GenBank/DDBJ whole genome shotgun (WGS) entry which is preliminary data.</text>
</comment>
<evidence type="ECO:0000256" key="6">
    <source>
        <dbReference type="ARBA" id="ARBA00022729"/>
    </source>
</evidence>
<dbReference type="PANTHER" id="PTHR34836">
    <property type="entry name" value="OS06G0188250 PROTEIN"/>
    <property type="match status" value="1"/>
</dbReference>
<evidence type="ECO:0000313" key="21">
    <source>
        <dbReference type="Proteomes" id="UP000288805"/>
    </source>
</evidence>
<feature type="disulfide bond" evidence="16">
    <location>
        <begin position="722"/>
        <end position="778"/>
    </location>
</feature>
<dbReference type="FunFam" id="3.40.190.10:FF:000103">
    <property type="entry name" value="Glutamate receptor"/>
    <property type="match status" value="1"/>
</dbReference>
<evidence type="ECO:0000256" key="16">
    <source>
        <dbReference type="PIRSR" id="PIRSR037090-50"/>
    </source>
</evidence>
<comment type="function">
    <text evidence="15">Glutamate-gated receptor that probably acts as non-selective cation channel.</text>
</comment>
<evidence type="ECO:0000256" key="5">
    <source>
        <dbReference type="ARBA" id="ARBA00022692"/>
    </source>
</evidence>
<feature type="signal peptide" evidence="18">
    <location>
        <begin position="1"/>
        <end position="28"/>
    </location>
</feature>
<keyword evidence="16" id="KW-1015">Disulfide bond</keyword>
<keyword evidence="10 15" id="KW-0675">Receptor</keyword>
<keyword evidence="12 15" id="KW-1071">Ligand-gated ion channel</keyword>
<dbReference type="EMBL" id="QGNW01000218">
    <property type="protein sequence ID" value="RVW84220.1"/>
    <property type="molecule type" value="Genomic_DNA"/>
</dbReference>
<feature type="transmembrane region" description="Helical" evidence="17">
    <location>
        <begin position="613"/>
        <end position="637"/>
    </location>
</feature>
<dbReference type="CDD" id="cd19990">
    <property type="entry name" value="PBP1_GABAb_receptor_plant"/>
    <property type="match status" value="1"/>
</dbReference>
<evidence type="ECO:0000256" key="1">
    <source>
        <dbReference type="ARBA" id="ARBA00004141"/>
    </source>
</evidence>
<evidence type="ECO:0000256" key="2">
    <source>
        <dbReference type="ARBA" id="ARBA00008685"/>
    </source>
</evidence>
<evidence type="ECO:0000256" key="17">
    <source>
        <dbReference type="SAM" id="Phobius"/>
    </source>
</evidence>
<keyword evidence="5 17" id="KW-0812">Transmembrane</keyword>
<evidence type="ECO:0000313" key="20">
    <source>
        <dbReference type="EMBL" id="RVW84220.1"/>
    </source>
</evidence>
<accession>A0A438HIC5</accession>
<evidence type="ECO:0000256" key="12">
    <source>
        <dbReference type="ARBA" id="ARBA00023286"/>
    </source>
</evidence>
<comment type="subunit">
    <text evidence="3">May form heteromers.</text>
</comment>
<dbReference type="InterPro" id="IPR044440">
    <property type="entry name" value="GABAb_receptor_plant_PBP1"/>
</dbReference>
<dbReference type="Gene3D" id="1.10.287.70">
    <property type="match status" value="1"/>
</dbReference>
<dbReference type="InterPro" id="IPR001320">
    <property type="entry name" value="Iontro_rcpt_C"/>
</dbReference>
<dbReference type="SUPFAM" id="SSF53822">
    <property type="entry name" value="Periplasmic binding protein-like I"/>
    <property type="match status" value="1"/>
</dbReference>
<keyword evidence="7 17" id="KW-1133">Transmembrane helix</keyword>
<evidence type="ECO:0000256" key="14">
    <source>
        <dbReference type="ARBA" id="ARBA00049638"/>
    </source>
</evidence>
<dbReference type="SMART" id="SM00079">
    <property type="entry name" value="PBPe"/>
    <property type="match status" value="1"/>
</dbReference>
<dbReference type="PIRSF" id="PIRSF037090">
    <property type="entry name" value="Iontro_Glu-like_rcpt_pln"/>
    <property type="match status" value="1"/>
</dbReference>
<feature type="chain" id="PRO_5019360172" description="Glutamate receptor" evidence="18">
    <location>
        <begin position="29"/>
        <end position="888"/>
    </location>
</feature>
<evidence type="ECO:0000256" key="3">
    <source>
        <dbReference type="ARBA" id="ARBA00011095"/>
    </source>
</evidence>
<keyword evidence="13 15" id="KW-0407">Ion channel</keyword>
<dbReference type="SUPFAM" id="SSF53850">
    <property type="entry name" value="Periplasmic binding protein-like II"/>
    <property type="match status" value="1"/>
</dbReference>
<dbReference type="AlphaFoldDB" id="A0A438HIC5"/>
<gene>
    <name evidence="20" type="primary">GLR2.8_11</name>
    <name evidence="20" type="ORF">CK203_045276</name>
</gene>
<evidence type="ECO:0000256" key="10">
    <source>
        <dbReference type="ARBA" id="ARBA00023170"/>
    </source>
</evidence>
<evidence type="ECO:0000256" key="9">
    <source>
        <dbReference type="ARBA" id="ARBA00023136"/>
    </source>
</evidence>
<evidence type="ECO:0000256" key="11">
    <source>
        <dbReference type="ARBA" id="ARBA00023180"/>
    </source>
</evidence>
<feature type="transmembrane region" description="Helical" evidence="17">
    <location>
        <begin position="549"/>
        <end position="571"/>
    </location>
</feature>
<feature type="transmembrane region" description="Helical" evidence="17">
    <location>
        <begin position="795"/>
        <end position="819"/>
    </location>
</feature>
<dbReference type="Pfam" id="PF00060">
    <property type="entry name" value="Lig_chan"/>
    <property type="match status" value="1"/>
</dbReference>
<dbReference type="SMR" id="A0A438HIC5"/>
<dbReference type="Pfam" id="PF01094">
    <property type="entry name" value="ANF_receptor"/>
    <property type="match status" value="1"/>
</dbReference>
<keyword evidence="9 15" id="KW-0472">Membrane</keyword>
<dbReference type="FunFam" id="1.10.287.70:FF:000037">
    <property type="entry name" value="Glutamate receptor"/>
    <property type="match status" value="1"/>
</dbReference>
<evidence type="ECO:0000256" key="4">
    <source>
        <dbReference type="ARBA" id="ARBA00022448"/>
    </source>
</evidence>
<feature type="domain" description="Ionotropic glutamate receptor C-terminal" evidence="19">
    <location>
        <begin position="423"/>
        <end position="774"/>
    </location>
</feature>
<dbReference type="InterPro" id="IPR001828">
    <property type="entry name" value="ANF_lig-bd_rcpt"/>
</dbReference>
<dbReference type="GO" id="GO:0016020">
    <property type="term" value="C:membrane"/>
    <property type="evidence" value="ECO:0007669"/>
    <property type="project" value="UniProtKB-SubCell"/>
</dbReference>
<evidence type="ECO:0000256" key="18">
    <source>
        <dbReference type="SAM" id="SignalP"/>
    </source>
</evidence>